<dbReference type="AlphaFoldDB" id="F4QRY7"/>
<keyword evidence="1" id="KW-0812">Transmembrane</keyword>
<keyword evidence="3" id="KW-0269">Exonuclease</keyword>
<keyword evidence="1" id="KW-1133">Transmembrane helix</keyword>
<accession>F4QRY7</accession>
<feature type="transmembrane region" description="Helical" evidence="1">
    <location>
        <begin position="67"/>
        <end position="85"/>
    </location>
</feature>
<evidence type="ECO:0000313" key="4">
    <source>
        <dbReference type="Proteomes" id="UP000006512"/>
    </source>
</evidence>
<proteinExistence type="predicted"/>
<dbReference type="InterPro" id="IPR005135">
    <property type="entry name" value="Endo/exonuclease/phosphatase"/>
</dbReference>
<dbReference type="STRING" id="715226.ABI_39210"/>
<protein>
    <submittedName>
        <fullName evidence="3">Endonuclease/Exonuclease/phosphatase family protein</fullName>
    </submittedName>
</protein>
<dbReference type="Pfam" id="PF03372">
    <property type="entry name" value="Exo_endo_phos"/>
    <property type="match status" value="1"/>
</dbReference>
<dbReference type="GO" id="GO:0004527">
    <property type="term" value="F:exonuclease activity"/>
    <property type="evidence" value="ECO:0007669"/>
    <property type="project" value="UniProtKB-KW"/>
</dbReference>
<keyword evidence="3" id="KW-0255">Endonuclease</keyword>
<gene>
    <name evidence="3" type="ORF">ABI_39210</name>
</gene>
<feature type="transmembrane region" description="Helical" evidence="1">
    <location>
        <begin position="12"/>
        <end position="31"/>
    </location>
</feature>
<dbReference type="SUPFAM" id="SSF56219">
    <property type="entry name" value="DNase I-like"/>
    <property type="match status" value="1"/>
</dbReference>
<evidence type="ECO:0000256" key="1">
    <source>
        <dbReference type="SAM" id="Phobius"/>
    </source>
</evidence>
<dbReference type="Gene3D" id="3.60.10.10">
    <property type="entry name" value="Endonuclease/exonuclease/phosphatase"/>
    <property type="match status" value="1"/>
</dbReference>
<sequence>MLRLLQRILKTAGIAIGAAMVLIAVICLLNPHRPLFYLIDIFSVPILTAFAAILALLALLRQRWAGGLAAMGCLLMVVSIWPQAFPKQAAPDMNKPPVRLVFANLLIRNTEPEKLLPWVEKQNPDIVALIEANPAARDELIKGLKATRPYVATRYDMVVVSRYPLKRPSPRQAGLALMTVEVESPGQPFTLAVTHLTRPWPFSDPQDQRRQFSRLARSLERIADEDLVLVGDFNTPPCASGMGDFMDETGLHAAPMWRGTWPSFLPSVLRIGIDNLLASPDRVLSRRQVGGFTGSDHRPVVVDIRPARRD</sequence>
<feature type="transmembrane region" description="Helical" evidence="1">
    <location>
        <begin position="37"/>
        <end position="60"/>
    </location>
</feature>
<evidence type="ECO:0000259" key="2">
    <source>
        <dbReference type="Pfam" id="PF03372"/>
    </source>
</evidence>
<dbReference type="OrthoDB" id="3808618at2"/>
<keyword evidence="1" id="KW-0472">Membrane</keyword>
<organism evidence="3 4">
    <name type="scientific">Asticcacaulis biprosthecium C19</name>
    <dbReference type="NCBI Taxonomy" id="715226"/>
    <lineage>
        <taxon>Bacteria</taxon>
        <taxon>Pseudomonadati</taxon>
        <taxon>Pseudomonadota</taxon>
        <taxon>Alphaproteobacteria</taxon>
        <taxon>Caulobacterales</taxon>
        <taxon>Caulobacteraceae</taxon>
        <taxon>Asticcacaulis</taxon>
    </lineage>
</organism>
<reference evidence="4" key="1">
    <citation type="submission" date="2011-03" db="EMBL/GenBank/DDBJ databases">
        <title>Draft genome sequence of Brevundimonas diminuta.</title>
        <authorList>
            <person name="Brown P.J.B."/>
            <person name="Buechlein A."/>
            <person name="Hemmerich C."/>
            <person name="Brun Y.V."/>
        </authorList>
    </citation>
    <scope>NUCLEOTIDE SEQUENCE [LARGE SCALE GENOMIC DNA]</scope>
    <source>
        <strain evidence="4">C19</strain>
    </source>
</reference>
<name>F4QRY7_9CAUL</name>
<dbReference type="eggNOG" id="COG3021">
    <property type="taxonomic scope" value="Bacteria"/>
</dbReference>
<feature type="domain" description="Endonuclease/exonuclease/phosphatase" evidence="2">
    <location>
        <begin position="109"/>
        <end position="297"/>
    </location>
</feature>
<keyword evidence="4" id="KW-1185">Reference proteome</keyword>
<dbReference type="InterPro" id="IPR036691">
    <property type="entry name" value="Endo/exonu/phosph_ase_sf"/>
</dbReference>
<dbReference type="GO" id="GO:0004519">
    <property type="term" value="F:endonuclease activity"/>
    <property type="evidence" value="ECO:0007669"/>
    <property type="project" value="UniProtKB-KW"/>
</dbReference>
<dbReference type="EMBL" id="GL883080">
    <property type="protein sequence ID" value="EGF89507.1"/>
    <property type="molecule type" value="Genomic_DNA"/>
</dbReference>
<dbReference type="RefSeq" id="WP_006274702.1">
    <property type="nucleotide sequence ID" value="NZ_GL883080.1"/>
</dbReference>
<dbReference type="HOGENOM" id="CLU_896156_0_0_5"/>
<keyword evidence="3" id="KW-0540">Nuclease</keyword>
<dbReference type="Proteomes" id="UP000006512">
    <property type="component" value="Unassembled WGS sequence"/>
</dbReference>
<evidence type="ECO:0000313" key="3">
    <source>
        <dbReference type="EMBL" id="EGF89507.1"/>
    </source>
</evidence>
<keyword evidence="3" id="KW-0378">Hydrolase</keyword>